<name>A0A9N9E6U0_FUNMO</name>
<dbReference type="EMBL" id="CAJVPP010005532">
    <property type="protein sequence ID" value="CAG8666453.1"/>
    <property type="molecule type" value="Genomic_DNA"/>
</dbReference>
<dbReference type="Proteomes" id="UP000789375">
    <property type="component" value="Unassembled WGS sequence"/>
</dbReference>
<accession>A0A9N9E6U0</accession>
<gene>
    <name evidence="2" type="ORF">FMOSSE_LOCUS12194</name>
</gene>
<keyword evidence="1" id="KW-0812">Transmembrane</keyword>
<proteinExistence type="predicted"/>
<keyword evidence="1" id="KW-1133">Transmembrane helix</keyword>
<feature type="transmembrane region" description="Helical" evidence="1">
    <location>
        <begin position="6"/>
        <end position="25"/>
    </location>
</feature>
<evidence type="ECO:0000256" key="1">
    <source>
        <dbReference type="SAM" id="Phobius"/>
    </source>
</evidence>
<keyword evidence="1" id="KW-0472">Membrane</keyword>
<comment type="caution">
    <text evidence="2">The sequence shown here is derived from an EMBL/GenBank/DDBJ whole genome shotgun (WGS) entry which is preliminary data.</text>
</comment>
<sequence length="55" mass="6243">MKIIIASIGGTVGAVIIMAFGFLFYKWNRNRNEQSSEYINEQHNLPGSIVENKRS</sequence>
<feature type="non-terminal residue" evidence="2">
    <location>
        <position position="55"/>
    </location>
</feature>
<organism evidence="2 3">
    <name type="scientific">Funneliformis mosseae</name>
    <name type="common">Endomycorrhizal fungus</name>
    <name type="synonym">Glomus mosseae</name>
    <dbReference type="NCBI Taxonomy" id="27381"/>
    <lineage>
        <taxon>Eukaryota</taxon>
        <taxon>Fungi</taxon>
        <taxon>Fungi incertae sedis</taxon>
        <taxon>Mucoromycota</taxon>
        <taxon>Glomeromycotina</taxon>
        <taxon>Glomeromycetes</taxon>
        <taxon>Glomerales</taxon>
        <taxon>Glomeraceae</taxon>
        <taxon>Funneliformis</taxon>
    </lineage>
</organism>
<evidence type="ECO:0000313" key="2">
    <source>
        <dbReference type="EMBL" id="CAG8666453.1"/>
    </source>
</evidence>
<evidence type="ECO:0000313" key="3">
    <source>
        <dbReference type="Proteomes" id="UP000789375"/>
    </source>
</evidence>
<protein>
    <submittedName>
        <fullName evidence="2">8372_t:CDS:1</fullName>
    </submittedName>
</protein>
<dbReference type="AlphaFoldDB" id="A0A9N9E6U0"/>
<keyword evidence="3" id="KW-1185">Reference proteome</keyword>
<reference evidence="2" key="1">
    <citation type="submission" date="2021-06" db="EMBL/GenBank/DDBJ databases">
        <authorList>
            <person name="Kallberg Y."/>
            <person name="Tangrot J."/>
            <person name="Rosling A."/>
        </authorList>
    </citation>
    <scope>NUCLEOTIDE SEQUENCE</scope>
    <source>
        <strain evidence="2">87-6 pot B 2015</strain>
    </source>
</reference>